<gene>
    <name evidence="1" type="ORF">PISMIDRAFT_690432</name>
</gene>
<protein>
    <submittedName>
        <fullName evidence="1">Uncharacterized protein</fullName>
    </submittedName>
</protein>
<name>A0A0C9YTZ5_9AGAM</name>
<dbReference type="EMBL" id="KN834237">
    <property type="protein sequence ID" value="KIK11348.1"/>
    <property type="molecule type" value="Genomic_DNA"/>
</dbReference>
<reference evidence="1 2" key="1">
    <citation type="submission" date="2014-04" db="EMBL/GenBank/DDBJ databases">
        <authorList>
            <consortium name="DOE Joint Genome Institute"/>
            <person name="Kuo A."/>
            <person name="Kohler A."/>
            <person name="Costa M.D."/>
            <person name="Nagy L.G."/>
            <person name="Floudas D."/>
            <person name="Copeland A."/>
            <person name="Barry K.W."/>
            <person name="Cichocki N."/>
            <person name="Veneault-Fourrey C."/>
            <person name="LaButti K."/>
            <person name="Lindquist E.A."/>
            <person name="Lipzen A."/>
            <person name="Lundell T."/>
            <person name="Morin E."/>
            <person name="Murat C."/>
            <person name="Sun H."/>
            <person name="Tunlid A."/>
            <person name="Henrissat B."/>
            <person name="Grigoriev I.V."/>
            <person name="Hibbett D.S."/>
            <person name="Martin F."/>
            <person name="Nordberg H.P."/>
            <person name="Cantor M.N."/>
            <person name="Hua S.X."/>
        </authorList>
    </citation>
    <scope>NUCLEOTIDE SEQUENCE [LARGE SCALE GENOMIC DNA]</scope>
    <source>
        <strain evidence="1 2">441</strain>
    </source>
</reference>
<evidence type="ECO:0000313" key="1">
    <source>
        <dbReference type="EMBL" id="KIK11348.1"/>
    </source>
</evidence>
<dbReference type="Proteomes" id="UP000054018">
    <property type="component" value="Unassembled WGS sequence"/>
</dbReference>
<dbReference type="HOGENOM" id="CLU_2251133_0_0_1"/>
<dbReference type="OrthoDB" id="10588391at2759"/>
<keyword evidence="2" id="KW-1185">Reference proteome</keyword>
<evidence type="ECO:0000313" key="2">
    <source>
        <dbReference type="Proteomes" id="UP000054018"/>
    </source>
</evidence>
<sequence length="104" mass="12011">MIITSIRYTLSWLRYRYAVSSFLEISPVTPTSLPFWLACRQLDLIFTVQPTVLFNILTGHASPKFWGYSSPGWNYPVRGWSTTHFTYLTADTETTPVAFRCRHG</sequence>
<proteinExistence type="predicted"/>
<reference evidence="2" key="2">
    <citation type="submission" date="2015-01" db="EMBL/GenBank/DDBJ databases">
        <title>Evolutionary Origins and Diversification of the Mycorrhizal Mutualists.</title>
        <authorList>
            <consortium name="DOE Joint Genome Institute"/>
            <consortium name="Mycorrhizal Genomics Consortium"/>
            <person name="Kohler A."/>
            <person name="Kuo A."/>
            <person name="Nagy L.G."/>
            <person name="Floudas D."/>
            <person name="Copeland A."/>
            <person name="Barry K.W."/>
            <person name="Cichocki N."/>
            <person name="Veneault-Fourrey C."/>
            <person name="LaButti K."/>
            <person name="Lindquist E.A."/>
            <person name="Lipzen A."/>
            <person name="Lundell T."/>
            <person name="Morin E."/>
            <person name="Murat C."/>
            <person name="Riley R."/>
            <person name="Ohm R."/>
            <person name="Sun H."/>
            <person name="Tunlid A."/>
            <person name="Henrissat B."/>
            <person name="Grigoriev I.V."/>
            <person name="Hibbett D.S."/>
            <person name="Martin F."/>
        </authorList>
    </citation>
    <scope>NUCLEOTIDE SEQUENCE [LARGE SCALE GENOMIC DNA]</scope>
    <source>
        <strain evidence="2">441</strain>
    </source>
</reference>
<dbReference type="AlphaFoldDB" id="A0A0C9YTZ5"/>
<accession>A0A0C9YTZ5</accession>
<organism evidence="1 2">
    <name type="scientific">Pisolithus microcarpus 441</name>
    <dbReference type="NCBI Taxonomy" id="765257"/>
    <lineage>
        <taxon>Eukaryota</taxon>
        <taxon>Fungi</taxon>
        <taxon>Dikarya</taxon>
        <taxon>Basidiomycota</taxon>
        <taxon>Agaricomycotina</taxon>
        <taxon>Agaricomycetes</taxon>
        <taxon>Agaricomycetidae</taxon>
        <taxon>Boletales</taxon>
        <taxon>Sclerodermatineae</taxon>
        <taxon>Pisolithaceae</taxon>
        <taxon>Pisolithus</taxon>
    </lineage>
</organism>